<dbReference type="InterPro" id="IPR035069">
    <property type="entry name" value="TTHA1013/TTHA0281-like"/>
</dbReference>
<evidence type="ECO:0000313" key="1">
    <source>
        <dbReference type="EMBL" id="ODS33978.1"/>
    </source>
</evidence>
<comment type="caution">
    <text evidence="1">The sequence shown here is derived from an EMBL/GenBank/DDBJ whole genome shotgun (WGS) entry which is preliminary data.</text>
</comment>
<evidence type="ECO:0000313" key="2">
    <source>
        <dbReference type="Proteomes" id="UP000094056"/>
    </source>
</evidence>
<sequence length="85" mass="9778">MKEEDGQYASLCLELDVASCGNTKKEAIEGLRNAIAEYLEFMVSEGRENEIYRPVPMNELKSYLFPENDTIEQFLEAISLEFEYA</sequence>
<dbReference type="AlphaFoldDB" id="A0A1E3XEE7"/>
<proteinExistence type="predicted"/>
<reference evidence="1 2" key="1">
    <citation type="submission" date="2016-07" db="EMBL/GenBank/DDBJ databases">
        <title>Draft genome of Scalindua rubra, obtained from a brine-seawater interface in the Red Sea, sheds light on salt adaptation in anammox bacteria.</title>
        <authorList>
            <person name="Speth D.R."/>
            <person name="Lagkouvardos I."/>
            <person name="Wang Y."/>
            <person name="Qian P.-Y."/>
            <person name="Dutilh B.E."/>
            <person name="Jetten M.S."/>
        </authorList>
    </citation>
    <scope>NUCLEOTIDE SEQUENCE [LARGE SCALE GENOMIC DNA]</scope>
    <source>
        <strain evidence="1">BSI-1</strain>
    </source>
</reference>
<dbReference type="SUPFAM" id="SSF143100">
    <property type="entry name" value="TTHA1013/TTHA0281-like"/>
    <property type="match status" value="1"/>
</dbReference>
<gene>
    <name evidence="1" type="ORF">SCARUB_00849</name>
</gene>
<protein>
    <recommendedName>
        <fullName evidence="3">HicB-like antitoxin of toxin-antitoxin system domain-containing protein</fullName>
    </recommendedName>
</protein>
<accession>A0A1E3XEE7</accession>
<dbReference type="EMBL" id="MAYW01000015">
    <property type="protein sequence ID" value="ODS33978.1"/>
    <property type="molecule type" value="Genomic_DNA"/>
</dbReference>
<name>A0A1E3XEE7_9BACT</name>
<evidence type="ECO:0008006" key="3">
    <source>
        <dbReference type="Google" id="ProtNLM"/>
    </source>
</evidence>
<dbReference type="Proteomes" id="UP000094056">
    <property type="component" value="Unassembled WGS sequence"/>
</dbReference>
<dbReference type="Gene3D" id="3.30.160.250">
    <property type="match status" value="1"/>
</dbReference>
<organism evidence="1 2">
    <name type="scientific">Candidatus Scalindua rubra</name>
    <dbReference type="NCBI Taxonomy" id="1872076"/>
    <lineage>
        <taxon>Bacteria</taxon>
        <taxon>Pseudomonadati</taxon>
        <taxon>Planctomycetota</taxon>
        <taxon>Candidatus Brocadiia</taxon>
        <taxon>Candidatus Brocadiales</taxon>
        <taxon>Candidatus Scalinduaceae</taxon>
        <taxon>Candidatus Scalindua</taxon>
    </lineage>
</organism>